<dbReference type="InterPro" id="IPR013783">
    <property type="entry name" value="Ig-like_fold"/>
</dbReference>
<proteinExistence type="predicted"/>
<dbReference type="PROSITE" id="PS50853">
    <property type="entry name" value="FN3"/>
    <property type="match status" value="4"/>
</dbReference>
<dbReference type="PANTHER" id="PTHR46708:SF2">
    <property type="entry name" value="FIBRONECTIN TYPE-III DOMAIN-CONTAINING PROTEIN"/>
    <property type="match status" value="1"/>
</dbReference>
<dbReference type="PANTHER" id="PTHR46708">
    <property type="entry name" value="TENASCIN"/>
    <property type="match status" value="1"/>
</dbReference>
<dbReference type="Proteomes" id="UP001381693">
    <property type="component" value="Unassembled WGS sequence"/>
</dbReference>
<feature type="domain" description="Fibronectin type-III" evidence="2">
    <location>
        <begin position="180"/>
        <end position="268"/>
    </location>
</feature>
<keyword evidence="4" id="KW-1185">Reference proteome</keyword>
<dbReference type="AlphaFoldDB" id="A0AAN8WYC0"/>
<evidence type="ECO:0000259" key="2">
    <source>
        <dbReference type="PROSITE" id="PS50853"/>
    </source>
</evidence>
<comment type="caution">
    <text evidence="3">The sequence shown here is derived from an EMBL/GenBank/DDBJ whole genome shotgun (WGS) entry which is preliminary data.</text>
</comment>
<dbReference type="SMART" id="SM00060">
    <property type="entry name" value="FN3"/>
    <property type="match status" value="4"/>
</dbReference>
<gene>
    <name evidence="3" type="ORF">SK128_003104</name>
</gene>
<keyword evidence="1" id="KW-0677">Repeat</keyword>
<accession>A0AAN8WYC0</accession>
<feature type="domain" description="Fibronectin type-III" evidence="2">
    <location>
        <begin position="272"/>
        <end position="361"/>
    </location>
</feature>
<organism evidence="3 4">
    <name type="scientific">Halocaridina rubra</name>
    <name type="common">Hawaiian red shrimp</name>
    <dbReference type="NCBI Taxonomy" id="373956"/>
    <lineage>
        <taxon>Eukaryota</taxon>
        <taxon>Metazoa</taxon>
        <taxon>Ecdysozoa</taxon>
        <taxon>Arthropoda</taxon>
        <taxon>Crustacea</taxon>
        <taxon>Multicrustacea</taxon>
        <taxon>Malacostraca</taxon>
        <taxon>Eumalacostraca</taxon>
        <taxon>Eucarida</taxon>
        <taxon>Decapoda</taxon>
        <taxon>Pleocyemata</taxon>
        <taxon>Caridea</taxon>
        <taxon>Atyoidea</taxon>
        <taxon>Atyidae</taxon>
        <taxon>Halocaridina</taxon>
    </lineage>
</organism>
<reference evidence="3 4" key="1">
    <citation type="submission" date="2023-11" db="EMBL/GenBank/DDBJ databases">
        <title>Halocaridina rubra genome assembly.</title>
        <authorList>
            <person name="Smith C."/>
        </authorList>
    </citation>
    <scope>NUCLEOTIDE SEQUENCE [LARGE SCALE GENOMIC DNA]</scope>
    <source>
        <strain evidence="3">EP-1</strain>
        <tissue evidence="3">Whole</tissue>
    </source>
</reference>
<feature type="domain" description="Fibronectin type-III" evidence="2">
    <location>
        <begin position="80"/>
        <end position="178"/>
    </location>
</feature>
<dbReference type="SUPFAM" id="SSF49265">
    <property type="entry name" value="Fibronectin type III"/>
    <property type="match status" value="2"/>
</dbReference>
<protein>
    <recommendedName>
        <fullName evidence="2">Fibronectin type-III domain-containing protein</fullName>
    </recommendedName>
</protein>
<evidence type="ECO:0000313" key="4">
    <source>
        <dbReference type="Proteomes" id="UP001381693"/>
    </source>
</evidence>
<dbReference type="InterPro" id="IPR050991">
    <property type="entry name" value="ECM_Regulatory_Proteins"/>
</dbReference>
<dbReference type="InterPro" id="IPR003961">
    <property type="entry name" value="FN3_dom"/>
</dbReference>
<evidence type="ECO:0000256" key="1">
    <source>
        <dbReference type="ARBA" id="ARBA00022737"/>
    </source>
</evidence>
<evidence type="ECO:0000313" key="3">
    <source>
        <dbReference type="EMBL" id="KAK7070993.1"/>
    </source>
</evidence>
<dbReference type="InterPro" id="IPR036116">
    <property type="entry name" value="FN3_sf"/>
</dbReference>
<dbReference type="CDD" id="cd00063">
    <property type="entry name" value="FN3"/>
    <property type="match status" value="4"/>
</dbReference>
<dbReference type="Pfam" id="PF00041">
    <property type="entry name" value="fn3"/>
    <property type="match status" value="4"/>
</dbReference>
<name>A0AAN8WYC0_HALRR</name>
<dbReference type="Gene3D" id="2.60.40.10">
    <property type="entry name" value="Immunoglobulins"/>
    <property type="match status" value="4"/>
</dbReference>
<feature type="domain" description="Fibronectin type-III" evidence="2">
    <location>
        <begin position="364"/>
        <end position="457"/>
    </location>
</feature>
<sequence length="457" mass="50204">MHSQPSKTDLEENQREVCYHAFGYNATRICDTTAQTTFVITGLEPCVAYEIEVTSVAPSGSPSTETLKFLLNTDEILPGAPKNLQAFLTADTEVTLTWDEADHATCIAQYAVLYQEIETTGVLLFVSSGDQINVFSDHMVVIRPLEPCSNYNFKVAAVSKSDNLGPWAERQQATPEGDPGPVNIIDIATITTDSMLVTWDPPKKCVDHFYVCYYDEYEASEVCQNVSDTEVLLFDLKACTEYFVSVTVVTPSGIESNRTWKNAETLELAPGEPENLQIIDVTSSSIDVQYDPPQTNPQCAVRYDYEITDLEMGERSLESRLDNIFSDLKSCTNYEAKVRAVSGGGLTSAWVSEQTTTLEDMPSAPRNLQAPFVTNTDVDLLWYEPEINGRCAHSYNLTWNTGSTVIAPSPGENLNFQVETTVSSLSPCTSYNFAVTAISPNGISADSNASINITTTC</sequence>
<dbReference type="EMBL" id="JAXCGZ010015175">
    <property type="protein sequence ID" value="KAK7070993.1"/>
    <property type="molecule type" value="Genomic_DNA"/>
</dbReference>